<keyword evidence="2" id="KW-0472">Membrane</keyword>
<gene>
    <name evidence="5" type="ORF">ACFFGH_11060</name>
</gene>
<evidence type="ECO:0000256" key="3">
    <source>
        <dbReference type="SAM" id="SignalP"/>
    </source>
</evidence>
<name>A0ABV6RN12_9GAMM</name>
<accession>A0ABV6RN12</accession>
<dbReference type="InterPro" id="IPR038507">
    <property type="entry name" value="YcnI-like_sf"/>
</dbReference>
<keyword evidence="3" id="KW-0732">Signal</keyword>
<organism evidence="5 6">
    <name type="scientific">Lysobacter korlensis</name>
    <dbReference type="NCBI Taxonomy" id="553636"/>
    <lineage>
        <taxon>Bacteria</taxon>
        <taxon>Pseudomonadati</taxon>
        <taxon>Pseudomonadota</taxon>
        <taxon>Gammaproteobacteria</taxon>
        <taxon>Lysobacterales</taxon>
        <taxon>Lysobacteraceae</taxon>
        <taxon>Lysobacter</taxon>
    </lineage>
</organism>
<dbReference type="Gene3D" id="2.60.40.2230">
    <property type="entry name" value="Uncharacterised protein YcnI-like PF07987, DUF1775"/>
    <property type="match status" value="1"/>
</dbReference>
<keyword evidence="6" id="KW-1185">Reference proteome</keyword>
<dbReference type="Pfam" id="PF07987">
    <property type="entry name" value="DUF1775"/>
    <property type="match status" value="1"/>
</dbReference>
<feature type="region of interest" description="Disordered" evidence="1">
    <location>
        <begin position="176"/>
        <end position="206"/>
    </location>
</feature>
<dbReference type="EMBL" id="JBHLTG010000002">
    <property type="protein sequence ID" value="MFC0678379.1"/>
    <property type="molecule type" value="Genomic_DNA"/>
</dbReference>
<evidence type="ECO:0000313" key="5">
    <source>
        <dbReference type="EMBL" id="MFC0678379.1"/>
    </source>
</evidence>
<feature type="transmembrane region" description="Helical" evidence="2">
    <location>
        <begin position="211"/>
        <end position="232"/>
    </location>
</feature>
<dbReference type="CDD" id="cd08545">
    <property type="entry name" value="YcnI_like"/>
    <property type="match status" value="1"/>
</dbReference>
<feature type="chain" id="PRO_5045572848" evidence="3">
    <location>
        <begin position="27"/>
        <end position="241"/>
    </location>
</feature>
<evidence type="ECO:0000313" key="6">
    <source>
        <dbReference type="Proteomes" id="UP001589896"/>
    </source>
</evidence>
<protein>
    <submittedName>
        <fullName evidence="5">YcnI family protein</fullName>
    </submittedName>
</protein>
<proteinExistence type="predicted"/>
<reference evidence="5 6" key="1">
    <citation type="submission" date="2024-09" db="EMBL/GenBank/DDBJ databases">
        <authorList>
            <person name="Sun Q."/>
            <person name="Mori K."/>
        </authorList>
    </citation>
    <scope>NUCLEOTIDE SEQUENCE [LARGE SCALE GENOMIC DNA]</scope>
    <source>
        <strain evidence="5 6">KCTC 23076</strain>
    </source>
</reference>
<keyword evidence="2" id="KW-1133">Transmembrane helix</keyword>
<dbReference type="InterPro" id="IPR012533">
    <property type="entry name" value="YcnI-copper_dom"/>
</dbReference>
<evidence type="ECO:0000256" key="2">
    <source>
        <dbReference type="SAM" id="Phobius"/>
    </source>
</evidence>
<evidence type="ECO:0000256" key="1">
    <source>
        <dbReference type="SAM" id="MobiDB-lite"/>
    </source>
</evidence>
<evidence type="ECO:0000259" key="4">
    <source>
        <dbReference type="Pfam" id="PF07987"/>
    </source>
</evidence>
<dbReference type="Proteomes" id="UP001589896">
    <property type="component" value="Unassembled WGS sequence"/>
</dbReference>
<comment type="caution">
    <text evidence="5">The sequence shown here is derived from an EMBL/GenBank/DDBJ whole genome shotgun (WGS) entry which is preliminary data.</text>
</comment>
<keyword evidence="2" id="KW-0812">Transmembrane</keyword>
<dbReference type="RefSeq" id="WP_386668181.1">
    <property type="nucleotide sequence ID" value="NZ_JBHLTG010000002.1"/>
</dbReference>
<feature type="signal peptide" evidence="3">
    <location>
        <begin position="1"/>
        <end position="26"/>
    </location>
</feature>
<feature type="domain" description="YncI copper-binding" evidence="4">
    <location>
        <begin position="28"/>
        <end position="170"/>
    </location>
</feature>
<sequence length="241" mass="24751">MRTPTTLFASLGAGLLLAVATPLAAAAHVTITPDSAEPGGYTTLTVRVPNESETESTVRLDLRLPSDTPIGSVRYVPMPGWTTETEREQFDPAVEAGGTEIAEAVTSISWTAEPGFEIGDGEFQEFTVSLGPVPDIDSLVLKADQHYSDGSVVSWSETGEDAEHPAPVLYVNAEAPAGHHGDATDGTDADTAGTETPAAASDTAPASSPDVLARVLGIAGLVAGAIGIAFGITARRRPASD</sequence>
<feature type="compositionally biased region" description="Low complexity" evidence="1">
    <location>
        <begin position="184"/>
        <end position="206"/>
    </location>
</feature>